<dbReference type="EMBL" id="JANIIK010000114">
    <property type="protein sequence ID" value="KAJ3589970.1"/>
    <property type="molecule type" value="Genomic_DNA"/>
</dbReference>
<name>A0A9Q0DMY0_9TELE</name>
<evidence type="ECO:0000313" key="1">
    <source>
        <dbReference type="EMBL" id="KAJ3589970.1"/>
    </source>
</evidence>
<keyword evidence="2" id="KW-1185">Reference proteome</keyword>
<evidence type="ECO:0000313" key="2">
    <source>
        <dbReference type="Proteomes" id="UP001148018"/>
    </source>
</evidence>
<proteinExistence type="predicted"/>
<accession>A0A9Q0DMY0</accession>
<dbReference type="AlphaFoldDB" id="A0A9Q0DMY0"/>
<sequence>MLPPCRWCTYHPTGGAHAATLQVVHIPPYRWCTCCHPAGGAHAATLQVVHIPPYRWCTYHPTGGAHAATLQVVHMLPPCRWCTYHPTGGAHAATLQVVHMPGGAHTTLQVVHMPPYRWCTYHPAGGAHAATLQVVHIPPYRWCTCHPTVPVKSFPREHRKMEDVAWLGFRQAASTSQVDYGVGRKRLLCRRARSRRHCRREKENAYISPRIISLYFGVLFFFQGVARHGSYRIDGRRCETGALVLRLIRPLSSGGKTKAPKHTALGCSELLRRCVYSAVMSFAVGISSAKCTTFRQS</sequence>
<protein>
    <submittedName>
        <fullName evidence="1">Uncharacterized protein</fullName>
    </submittedName>
</protein>
<organism evidence="1 2">
    <name type="scientific">Muraenolepis orangiensis</name>
    <name type="common">Patagonian moray cod</name>
    <dbReference type="NCBI Taxonomy" id="630683"/>
    <lineage>
        <taxon>Eukaryota</taxon>
        <taxon>Metazoa</taxon>
        <taxon>Chordata</taxon>
        <taxon>Craniata</taxon>
        <taxon>Vertebrata</taxon>
        <taxon>Euteleostomi</taxon>
        <taxon>Actinopterygii</taxon>
        <taxon>Neopterygii</taxon>
        <taxon>Teleostei</taxon>
        <taxon>Neoteleostei</taxon>
        <taxon>Acanthomorphata</taxon>
        <taxon>Zeiogadaria</taxon>
        <taxon>Gadariae</taxon>
        <taxon>Gadiformes</taxon>
        <taxon>Muraenolepidoidei</taxon>
        <taxon>Muraenolepididae</taxon>
        <taxon>Muraenolepis</taxon>
    </lineage>
</organism>
<reference evidence="1" key="1">
    <citation type="submission" date="2022-07" db="EMBL/GenBank/DDBJ databases">
        <title>Chromosome-level genome of Muraenolepis orangiensis.</title>
        <authorList>
            <person name="Kim J."/>
        </authorList>
    </citation>
    <scope>NUCLEOTIDE SEQUENCE</scope>
    <source>
        <strain evidence="1">KU_S4_2022</strain>
        <tissue evidence="1">Muscle</tissue>
    </source>
</reference>
<gene>
    <name evidence="1" type="ORF">NHX12_007927</name>
</gene>
<comment type="caution">
    <text evidence="1">The sequence shown here is derived from an EMBL/GenBank/DDBJ whole genome shotgun (WGS) entry which is preliminary data.</text>
</comment>
<dbReference type="Proteomes" id="UP001148018">
    <property type="component" value="Unassembled WGS sequence"/>
</dbReference>